<feature type="compositionally biased region" description="Basic residues" evidence="1">
    <location>
        <begin position="381"/>
        <end position="390"/>
    </location>
</feature>
<accession>A0A7S4RK80</accession>
<evidence type="ECO:0000313" key="2">
    <source>
        <dbReference type="EMBL" id="CAE4616869.1"/>
    </source>
</evidence>
<feature type="region of interest" description="Disordered" evidence="1">
    <location>
        <begin position="311"/>
        <end position="390"/>
    </location>
</feature>
<protein>
    <submittedName>
        <fullName evidence="2">Uncharacterized protein</fullName>
    </submittedName>
</protein>
<feature type="compositionally biased region" description="Low complexity" evidence="1">
    <location>
        <begin position="353"/>
        <end position="365"/>
    </location>
</feature>
<name>A0A7S4RK80_9DINO</name>
<dbReference type="EMBL" id="HBNR01052181">
    <property type="protein sequence ID" value="CAE4616869.1"/>
    <property type="molecule type" value="Transcribed_RNA"/>
</dbReference>
<gene>
    <name evidence="2" type="ORF">AMON00008_LOCUS36589</name>
</gene>
<feature type="compositionally biased region" description="Gly residues" evidence="1">
    <location>
        <begin position="311"/>
        <end position="341"/>
    </location>
</feature>
<sequence>MDEPTKDEIEDGPTKEEIEDFLKANDVDERAAADLRDCPPDVQRRALARGDLSSARNPSAALLARIRDARVEVRGGGSGGIYMGGTGVGLPSTKAIEDFIQDNRIGDSAAKTLRESSPTVKRAVLACGNLSGNQDPSTELLARIRDAPRTFRTQDIRAGGLGLPSNQDVEDFIKDNDVDGRAAADLRDLPPALQRAVLVRGDLRSARNPSSALIARIRDAKLGVPGPGAPALGGPPAGDMAMVPAGDGSMPPGGYPFPPYGAPVPGMPPGYPPPGYAMFPGGGYPGGWYPGYPGYPGPGGYGGYPGYPGGPGGYPGYPPGQGGYGSGGGGGDQRSGGGRSPGGRRGRSKGRSRSGSSSYSGSYSRSRSRSRGRGGGGGGAKSRRGRSRRR</sequence>
<proteinExistence type="predicted"/>
<reference evidence="2" key="1">
    <citation type="submission" date="2021-01" db="EMBL/GenBank/DDBJ databases">
        <authorList>
            <person name="Corre E."/>
            <person name="Pelletier E."/>
            <person name="Niang G."/>
            <person name="Scheremetjew M."/>
            <person name="Finn R."/>
            <person name="Kale V."/>
            <person name="Holt S."/>
            <person name="Cochrane G."/>
            <person name="Meng A."/>
            <person name="Brown T."/>
            <person name="Cohen L."/>
        </authorList>
    </citation>
    <scope>NUCLEOTIDE SEQUENCE</scope>
    <source>
        <strain evidence="2">CCMP3105</strain>
    </source>
</reference>
<organism evidence="2">
    <name type="scientific">Alexandrium monilatum</name>
    <dbReference type="NCBI Taxonomy" id="311494"/>
    <lineage>
        <taxon>Eukaryota</taxon>
        <taxon>Sar</taxon>
        <taxon>Alveolata</taxon>
        <taxon>Dinophyceae</taxon>
        <taxon>Gonyaulacales</taxon>
        <taxon>Pyrocystaceae</taxon>
        <taxon>Alexandrium</taxon>
    </lineage>
</organism>
<dbReference type="AlphaFoldDB" id="A0A7S4RK80"/>
<evidence type="ECO:0000256" key="1">
    <source>
        <dbReference type="SAM" id="MobiDB-lite"/>
    </source>
</evidence>
<feature type="compositionally biased region" description="Basic residues" evidence="1">
    <location>
        <begin position="342"/>
        <end position="352"/>
    </location>
</feature>